<accession>A0AA40VP04</accession>
<reference evidence="1 2" key="1">
    <citation type="submission" date="2020-08" db="EMBL/GenBank/DDBJ databases">
        <title>Sequencing the genomes of 1000 actinobacteria strains.</title>
        <authorList>
            <person name="Klenk H.-P."/>
        </authorList>
    </citation>
    <scope>NUCLEOTIDE SEQUENCE [LARGE SCALE GENOMIC DNA]</scope>
    <source>
        <strain evidence="1 2">DSM 19600</strain>
    </source>
</reference>
<keyword evidence="2" id="KW-1185">Reference proteome</keyword>
<dbReference type="InterPro" id="IPR032344">
    <property type="entry name" value="DUF4862"/>
</dbReference>
<dbReference type="RefSeq" id="WP_183500834.1">
    <property type="nucleotide sequence ID" value="NZ_BAABCO010000003.1"/>
</dbReference>
<sequence>MATALAPVLISAYAASPAHTDWDPALEHELLDALCALPGVAGLEVPWLNALHPHDTEWFLTHVPAGARLALTALPWAMQQCARTSGYGIASGDEDGRRAALDDLRALAAGIHRLHGESPAHVDIVPLHTAPQGTGCAAALARSLDELTGWDWQGARLVIEHCDAVVPGQAFEKGFLSIGDELAAIDAVGASVGVWVNWGRSAIELRDADAVTAQIAQASASGLLTGLTFSGASPADTTYGAAWEDRHLPVAAADPSAQSLLDDAHIAAALREAAGADWLGIKVSRAPADRTAAQVAATVAANLSAVRRVAERTDA</sequence>
<evidence type="ECO:0008006" key="3">
    <source>
        <dbReference type="Google" id="ProtNLM"/>
    </source>
</evidence>
<dbReference type="AlphaFoldDB" id="A0AA40VP04"/>
<organism evidence="1 2">
    <name type="scientific">Microbacterium invictum</name>
    <dbReference type="NCBI Taxonomy" id="515415"/>
    <lineage>
        <taxon>Bacteria</taxon>
        <taxon>Bacillati</taxon>
        <taxon>Actinomycetota</taxon>
        <taxon>Actinomycetes</taxon>
        <taxon>Micrococcales</taxon>
        <taxon>Microbacteriaceae</taxon>
        <taxon>Microbacterium</taxon>
    </lineage>
</organism>
<evidence type="ECO:0000313" key="1">
    <source>
        <dbReference type="EMBL" id="MBB4141349.1"/>
    </source>
</evidence>
<dbReference type="EMBL" id="JACIFH010000001">
    <property type="protein sequence ID" value="MBB4141349.1"/>
    <property type="molecule type" value="Genomic_DNA"/>
</dbReference>
<dbReference type="Proteomes" id="UP000549113">
    <property type="component" value="Unassembled WGS sequence"/>
</dbReference>
<comment type="caution">
    <text evidence="1">The sequence shown here is derived from an EMBL/GenBank/DDBJ whole genome shotgun (WGS) entry which is preliminary data.</text>
</comment>
<gene>
    <name evidence="1" type="ORF">BKA10_003143</name>
</gene>
<dbReference type="Pfam" id="PF16154">
    <property type="entry name" value="DUF4862"/>
    <property type="match status" value="1"/>
</dbReference>
<evidence type="ECO:0000313" key="2">
    <source>
        <dbReference type="Proteomes" id="UP000549113"/>
    </source>
</evidence>
<protein>
    <recommendedName>
        <fullName evidence="3">DUF4862 domain-containing protein</fullName>
    </recommendedName>
</protein>
<name>A0AA40VP04_9MICO</name>
<proteinExistence type="predicted"/>